<proteinExistence type="predicted"/>
<sequence length="169" mass="18189">MHRFAVRGASGLLRSPNWQLLQIVPGLAESPAHKSLHAVVDAWRERLPADLKELMGFLLEQSAETLQELLVVCAALSANALLGSAEAKPAQALAEAAALDMSDWWEANGETYLGRVPKSLISEALNEAGEVEAGREVAGMKKADAVSRAQTVLAGKRWLPELLRAGLMR</sequence>
<gene>
    <name evidence="1" type="ORF">ACG00X_23365</name>
</gene>
<accession>A0ABW7GCY0</accession>
<evidence type="ECO:0000313" key="2">
    <source>
        <dbReference type="Proteomes" id="UP001606305"/>
    </source>
</evidence>
<protein>
    <submittedName>
        <fullName evidence="1">Uncharacterized protein</fullName>
    </submittedName>
</protein>
<comment type="caution">
    <text evidence="1">The sequence shown here is derived from an EMBL/GenBank/DDBJ whole genome shotgun (WGS) entry which is preliminary data.</text>
</comment>
<dbReference type="RefSeq" id="WP_394492136.1">
    <property type="nucleotide sequence ID" value="NZ_JBIGIA010000030.1"/>
</dbReference>
<evidence type="ECO:0000313" key="1">
    <source>
        <dbReference type="EMBL" id="MFG6459777.1"/>
    </source>
</evidence>
<reference evidence="1 2" key="1">
    <citation type="submission" date="2024-09" db="EMBL/GenBank/DDBJ databases">
        <title>Novel species of the genus Pelomonas and Roseateles isolated from streams.</title>
        <authorList>
            <person name="Lu H."/>
        </authorList>
    </citation>
    <scope>NUCLEOTIDE SEQUENCE [LARGE SCALE GENOMIC DNA]</scope>
    <source>
        <strain evidence="1 2">BYS96W</strain>
    </source>
</reference>
<dbReference type="EMBL" id="JBIGIA010000030">
    <property type="protein sequence ID" value="MFG6459777.1"/>
    <property type="molecule type" value="Genomic_DNA"/>
</dbReference>
<organism evidence="1 2">
    <name type="scientific">Pelomonas nitida</name>
    <dbReference type="NCBI Taxonomy" id="3299027"/>
    <lineage>
        <taxon>Bacteria</taxon>
        <taxon>Pseudomonadati</taxon>
        <taxon>Pseudomonadota</taxon>
        <taxon>Betaproteobacteria</taxon>
        <taxon>Burkholderiales</taxon>
        <taxon>Sphaerotilaceae</taxon>
        <taxon>Roseateles</taxon>
    </lineage>
</organism>
<dbReference type="Proteomes" id="UP001606305">
    <property type="component" value="Unassembled WGS sequence"/>
</dbReference>
<name>A0ABW7GCY0_9BURK</name>
<keyword evidence="2" id="KW-1185">Reference proteome</keyword>